<dbReference type="PANTHER" id="PTHR13890:SF27">
    <property type="entry name" value="MAGNESIUM TRANSPORTER MRS2, MITOCHONDRIAL"/>
    <property type="match status" value="1"/>
</dbReference>
<evidence type="ECO:0000256" key="8">
    <source>
        <dbReference type="ARBA" id="ARBA00022989"/>
    </source>
</evidence>
<dbReference type="Gene3D" id="1.20.58.340">
    <property type="entry name" value="Magnesium transport protein CorA, transmembrane region"/>
    <property type="match status" value="2"/>
</dbReference>
<feature type="transmembrane region" description="Helical" evidence="14">
    <location>
        <begin position="360"/>
        <end position="381"/>
    </location>
</feature>
<evidence type="ECO:0000256" key="4">
    <source>
        <dbReference type="ARBA" id="ARBA00022692"/>
    </source>
</evidence>
<proteinExistence type="inferred from homology"/>
<evidence type="ECO:0000256" key="9">
    <source>
        <dbReference type="ARBA" id="ARBA00023065"/>
    </source>
</evidence>
<evidence type="ECO:0000313" key="16">
    <source>
        <dbReference type="Proteomes" id="UP000095605"/>
    </source>
</evidence>
<evidence type="ECO:0000256" key="14">
    <source>
        <dbReference type="RuleBase" id="RU366042"/>
    </source>
</evidence>
<dbReference type="Proteomes" id="UP000095605">
    <property type="component" value="Unassembled WGS sequence"/>
</dbReference>
<dbReference type="Pfam" id="PF22099">
    <property type="entry name" value="MRS2-like"/>
    <property type="match status" value="1"/>
</dbReference>
<evidence type="ECO:0000313" key="15">
    <source>
        <dbReference type="EMBL" id="OEJ82507.1"/>
    </source>
</evidence>
<evidence type="ECO:0000256" key="7">
    <source>
        <dbReference type="ARBA" id="ARBA00022946"/>
    </source>
</evidence>
<keyword evidence="8 14" id="KW-1133">Transmembrane helix</keyword>
<dbReference type="SUPFAM" id="SSF144083">
    <property type="entry name" value="Magnesium transport protein CorA, transmembrane region"/>
    <property type="match status" value="1"/>
</dbReference>
<dbReference type="InterPro" id="IPR039204">
    <property type="entry name" value="MRS2-like"/>
</dbReference>
<dbReference type="InterPro" id="IPR045863">
    <property type="entry name" value="CorA_TM1_TM2"/>
</dbReference>
<comment type="function">
    <text evidence="12">High-conductance magnesium-selective channel that mediates the influx of magnesium into the mitochondrial matrix. Essential for the splicing of mRNA group II introns in mitochondria by affecting mitochondrial magnesium concentrations, which are critical for group II intron splicing. It also suppresses a variety of mitochondrial intron mutations and its absence may disturb the assembly of mitochondrial membrane complexes.</text>
</comment>
<keyword evidence="3 14" id="KW-0813">Transport</keyword>
<dbReference type="Gene3D" id="2.40.128.330">
    <property type="match status" value="1"/>
</dbReference>
<evidence type="ECO:0000256" key="3">
    <source>
        <dbReference type="ARBA" id="ARBA00022448"/>
    </source>
</evidence>
<keyword evidence="4 14" id="KW-0812">Transmembrane</keyword>
<evidence type="ECO:0000256" key="10">
    <source>
        <dbReference type="ARBA" id="ARBA00023128"/>
    </source>
</evidence>
<reference evidence="16" key="1">
    <citation type="journal article" date="2016" name="Genome Announc.">
        <title>Genome sequences of three species of Hanseniaspora isolated from spontaneous wine fermentations.</title>
        <authorList>
            <person name="Sternes P.R."/>
            <person name="Lee D."/>
            <person name="Kutyna D.R."/>
            <person name="Borneman A.R."/>
        </authorList>
    </citation>
    <scope>NUCLEOTIDE SEQUENCE [LARGE SCALE GENOMIC DNA]</scope>
    <source>
        <strain evidence="16">AWRI3578</strain>
    </source>
</reference>
<sequence>MFNLLYRQHHKLNVKAYLRQTSHLNIFYHVRNQHEKIGNRSSLNLLKPKFTKPKNLNNDQFINCTTIDKNGKIKDIFKEYKKWDFLQNNGLYPRDLRKIDASNIDIIPSISIKPGRCILVNLLHIKALIKYNEVIIFDTSENNINNMSSLLYQLEGRLNILNNVENPSKRNVTDSLPFELQVLEVILMHIMHLLDKQCKTLELSCGQILKNLENQIDREELKDLLIKSKDLSTFYQRCLLIRNVIDELLDTDEDLEGMSLTLLNSENINKIKIEKASGNNEMMLETYFYQFNELVQRLDTLITNIKSTEDIVNIMLDSNRNSLMLFELKVTIYTLAFTIATLIPSYYGMNLKNYIEESEYGFFGVVGVSVLMAYIITFFNFKALRSVTRMTLINNHSGKKTQKHIINAENIINRDLLKTEMLHNRIRDLLFSPFSFLQKLKQRKKKIIEEKRSMNKLKQLDHEMNQRRLRGFPSKFKPNRANDWFNKL</sequence>
<dbReference type="CDD" id="cd12823">
    <property type="entry name" value="Mrs2_Mfm1p-like"/>
    <property type="match status" value="1"/>
</dbReference>
<dbReference type="PANTHER" id="PTHR13890">
    <property type="entry name" value="RNA SPLICING PROTEIN MRS2, MITOCHONDRIAL"/>
    <property type="match status" value="1"/>
</dbReference>
<name>A0A1E5R6H6_9ASCO</name>
<evidence type="ECO:0000256" key="5">
    <source>
        <dbReference type="ARBA" id="ARBA00022792"/>
    </source>
</evidence>
<evidence type="ECO:0000256" key="2">
    <source>
        <dbReference type="ARBA" id="ARBA00009765"/>
    </source>
</evidence>
<evidence type="ECO:0000256" key="1">
    <source>
        <dbReference type="ARBA" id="ARBA00004448"/>
    </source>
</evidence>
<comment type="subunit">
    <text evidence="13">Homopentamer. Forms homooligomers. Interacts with MFM1.</text>
</comment>
<gene>
    <name evidence="15" type="ORF">AWRI3578_g3293</name>
</gene>
<dbReference type="EMBL" id="LPNL01000008">
    <property type="protein sequence ID" value="OEJ82507.1"/>
    <property type="molecule type" value="Genomic_DNA"/>
</dbReference>
<evidence type="ECO:0000256" key="13">
    <source>
        <dbReference type="ARBA" id="ARBA00046701"/>
    </source>
</evidence>
<dbReference type="GO" id="GO:0005743">
    <property type="term" value="C:mitochondrial inner membrane"/>
    <property type="evidence" value="ECO:0007669"/>
    <property type="project" value="UniProtKB-SubCell"/>
</dbReference>
<keyword evidence="6 14" id="KW-0460">Magnesium</keyword>
<keyword evidence="9 14" id="KW-0406">Ion transport</keyword>
<organism evidence="15 16">
    <name type="scientific">Hanseniaspora opuntiae</name>
    <dbReference type="NCBI Taxonomy" id="211096"/>
    <lineage>
        <taxon>Eukaryota</taxon>
        <taxon>Fungi</taxon>
        <taxon>Dikarya</taxon>
        <taxon>Ascomycota</taxon>
        <taxon>Saccharomycotina</taxon>
        <taxon>Saccharomycetes</taxon>
        <taxon>Saccharomycodales</taxon>
        <taxon>Saccharomycodaceae</taxon>
        <taxon>Hanseniaspora</taxon>
    </lineage>
</organism>
<keyword evidence="11 14" id="KW-0472">Membrane</keyword>
<feature type="transmembrane region" description="Helical" evidence="14">
    <location>
        <begin position="330"/>
        <end position="348"/>
    </location>
</feature>
<evidence type="ECO:0000256" key="12">
    <source>
        <dbReference type="ARBA" id="ARBA00046105"/>
    </source>
</evidence>
<keyword evidence="7" id="KW-0809">Transit peptide</keyword>
<comment type="similarity">
    <text evidence="2 14">Belongs to the CorA metal ion transporter (MIT) (TC 1.A.35) family.</text>
</comment>
<dbReference type="GO" id="GO:0015095">
    <property type="term" value="F:magnesium ion transmembrane transporter activity"/>
    <property type="evidence" value="ECO:0007669"/>
    <property type="project" value="TreeGrafter"/>
</dbReference>
<keyword evidence="10" id="KW-0496">Mitochondrion</keyword>
<dbReference type="AlphaFoldDB" id="A0A1E5R6H6"/>
<keyword evidence="5 14" id="KW-0999">Mitochondrion inner membrane</keyword>
<evidence type="ECO:0000256" key="6">
    <source>
        <dbReference type="ARBA" id="ARBA00022842"/>
    </source>
</evidence>
<keyword evidence="16" id="KW-1185">Reference proteome</keyword>
<dbReference type="GO" id="GO:0045016">
    <property type="term" value="P:mitochondrial magnesium ion transmembrane transport"/>
    <property type="evidence" value="ECO:0007669"/>
    <property type="project" value="TreeGrafter"/>
</dbReference>
<protein>
    <recommendedName>
        <fullName evidence="14">Magnesium transporter</fullName>
    </recommendedName>
</protein>
<evidence type="ECO:0000256" key="11">
    <source>
        <dbReference type="ARBA" id="ARBA00023136"/>
    </source>
</evidence>
<accession>A0A1E5R6H6</accession>
<comment type="caution">
    <text evidence="15">The sequence shown here is derived from an EMBL/GenBank/DDBJ whole genome shotgun (WGS) entry which is preliminary data.</text>
</comment>
<dbReference type="OrthoDB" id="10251508at2759"/>
<comment type="subcellular location">
    <subcellularLocation>
        <location evidence="1 14">Mitochondrion inner membrane</location>
        <topology evidence="1 14">Multi-pass membrane protein</topology>
    </subcellularLocation>
</comment>